<feature type="region of interest" description="Disordered" evidence="1">
    <location>
        <begin position="35"/>
        <end position="112"/>
    </location>
</feature>
<evidence type="ECO:0000313" key="3">
    <source>
        <dbReference type="Proteomes" id="UP000324832"/>
    </source>
</evidence>
<name>A0A5E4QU16_9NEOP</name>
<feature type="compositionally biased region" description="Polar residues" evidence="1">
    <location>
        <begin position="52"/>
        <end position="66"/>
    </location>
</feature>
<sequence>MGLGSHSVMATVGPHIAPGHTTAVMPPIHPAVPSTSAVAVQHLPPPPPPPVQNCTSENSYKATSHTGALATHPINNQVPGFPAKFDTSKPPPILPARLQSRTGKRKLADSEE</sequence>
<protein>
    <submittedName>
        <fullName evidence="2">Uncharacterized protein</fullName>
    </submittedName>
</protein>
<dbReference type="AlphaFoldDB" id="A0A5E4QU16"/>
<gene>
    <name evidence="2" type="ORF">LSINAPIS_LOCUS11599</name>
</gene>
<proteinExistence type="predicted"/>
<dbReference type="EMBL" id="FZQP02005166">
    <property type="protein sequence ID" value="VVD01100.1"/>
    <property type="molecule type" value="Genomic_DNA"/>
</dbReference>
<keyword evidence="3" id="KW-1185">Reference proteome</keyword>
<reference evidence="2 3" key="1">
    <citation type="submission" date="2017-07" db="EMBL/GenBank/DDBJ databases">
        <authorList>
            <person name="Talla V."/>
            <person name="Backstrom N."/>
        </authorList>
    </citation>
    <scope>NUCLEOTIDE SEQUENCE [LARGE SCALE GENOMIC DNA]</scope>
</reference>
<evidence type="ECO:0000256" key="1">
    <source>
        <dbReference type="SAM" id="MobiDB-lite"/>
    </source>
</evidence>
<accession>A0A5E4QU16</accession>
<evidence type="ECO:0000313" key="2">
    <source>
        <dbReference type="EMBL" id="VVD01100.1"/>
    </source>
</evidence>
<organism evidence="2 3">
    <name type="scientific">Leptidea sinapis</name>
    <dbReference type="NCBI Taxonomy" id="189913"/>
    <lineage>
        <taxon>Eukaryota</taxon>
        <taxon>Metazoa</taxon>
        <taxon>Ecdysozoa</taxon>
        <taxon>Arthropoda</taxon>
        <taxon>Hexapoda</taxon>
        <taxon>Insecta</taxon>
        <taxon>Pterygota</taxon>
        <taxon>Neoptera</taxon>
        <taxon>Endopterygota</taxon>
        <taxon>Lepidoptera</taxon>
        <taxon>Glossata</taxon>
        <taxon>Ditrysia</taxon>
        <taxon>Papilionoidea</taxon>
        <taxon>Pieridae</taxon>
        <taxon>Dismorphiinae</taxon>
        <taxon>Leptidea</taxon>
    </lineage>
</organism>
<dbReference type="Proteomes" id="UP000324832">
    <property type="component" value="Unassembled WGS sequence"/>
</dbReference>